<dbReference type="Proteomes" id="UP000591948">
    <property type="component" value="Unassembled WGS sequence"/>
</dbReference>
<dbReference type="Gene3D" id="3.30.70.20">
    <property type="match status" value="1"/>
</dbReference>
<evidence type="ECO:0000313" key="2">
    <source>
        <dbReference type="Proteomes" id="UP000591948"/>
    </source>
</evidence>
<dbReference type="PROSITE" id="PS51379">
    <property type="entry name" value="4FE4S_FER_2"/>
    <property type="match status" value="1"/>
</dbReference>
<protein>
    <submittedName>
        <fullName evidence="1">Uncharacterized protein</fullName>
    </submittedName>
</protein>
<evidence type="ECO:0000313" key="1">
    <source>
        <dbReference type="EMBL" id="GFP26847.1"/>
    </source>
</evidence>
<sequence>MKPKIDHNLCTGDAICVDICPEVFELRDDGLAYVIDDDPDPSLDDAIRDAVDSCPAEAISIEE</sequence>
<gene>
    <name evidence="1" type="ORF">HKBW3S33_00261</name>
</gene>
<dbReference type="InterPro" id="IPR051269">
    <property type="entry name" value="Fe-S_cluster_ET"/>
</dbReference>
<organism evidence="1 2">
    <name type="scientific">Candidatus Hakubella thermalkaliphila</name>
    <dbReference type="NCBI Taxonomy" id="2754717"/>
    <lineage>
        <taxon>Bacteria</taxon>
        <taxon>Bacillati</taxon>
        <taxon>Actinomycetota</taxon>
        <taxon>Actinomycetota incertae sedis</taxon>
        <taxon>Candidatus Hakubellales</taxon>
        <taxon>Candidatus Hakubellaceae</taxon>
        <taxon>Candidatus Hakubella</taxon>
    </lineage>
</organism>
<dbReference type="PANTHER" id="PTHR36923">
    <property type="entry name" value="FERREDOXIN"/>
    <property type="match status" value="1"/>
</dbReference>
<dbReference type="InterPro" id="IPR017896">
    <property type="entry name" value="4Fe4S_Fe-S-bd"/>
</dbReference>
<name>A0A6V8P3B9_9ACTN</name>
<accession>A0A6V8P3B9</accession>
<dbReference type="GO" id="GO:0005506">
    <property type="term" value="F:iron ion binding"/>
    <property type="evidence" value="ECO:0007669"/>
    <property type="project" value="UniProtKB-UniRule"/>
</dbReference>
<dbReference type="GO" id="GO:0051538">
    <property type="term" value="F:3 iron, 4 sulfur cluster binding"/>
    <property type="evidence" value="ECO:0007669"/>
    <property type="project" value="UniProtKB-KW"/>
</dbReference>
<dbReference type="GO" id="GO:0009055">
    <property type="term" value="F:electron transfer activity"/>
    <property type="evidence" value="ECO:0007669"/>
    <property type="project" value="UniProtKB-UniRule"/>
</dbReference>
<dbReference type="EMBL" id="BLRY01000007">
    <property type="protein sequence ID" value="GFP26847.1"/>
    <property type="molecule type" value="Genomic_DNA"/>
</dbReference>
<keyword evidence="2" id="KW-1185">Reference proteome</keyword>
<dbReference type="PRINTS" id="PR00352">
    <property type="entry name" value="3FE4SFRDOXIN"/>
</dbReference>
<dbReference type="SUPFAM" id="SSF54862">
    <property type="entry name" value="4Fe-4S ferredoxins"/>
    <property type="match status" value="1"/>
</dbReference>
<proteinExistence type="predicted"/>
<comment type="caution">
    <text evidence="1">The sequence shown here is derived from an EMBL/GenBank/DDBJ whole genome shotgun (WGS) entry which is preliminary data.</text>
</comment>
<dbReference type="InterPro" id="IPR001080">
    <property type="entry name" value="3Fe4S_ferredoxin"/>
</dbReference>
<reference evidence="1 2" key="1">
    <citation type="journal article" date="2020" name="Front. Microbiol.">
        <title>Single-cell genomics of novel Actinobacteria with the Wood-Ljungdahl pathway discovered in a serpentinizing system.</title>
        <authorList>
            <person name="Merino N."/>
            <person name="Kawai M."/>
            <person name="Boyd E.S."/>
            <person name="Colman D.R."/>
            <person name="McGlynn S.E."/>
            <person name="Nealson K.H."/>
            <person name="Kurokawa K."/>
            <person name="Hongoh Y."/>
        </authorList>
    </citation>
    <scope>NUCLEOTIDE SEQUENCE [LARGE SCALE GENOMIC DNA]</scope>
    <source>
        <strain evidence="1 2">S33</strain>
    </source>
</reference>
<dbReference type="Pfam" id="PF13459">
    <property type="entry name" value="Fer4_15"/>
    <property type="match status" value="1"/>
</dbReference>
<dbReference type="PANTHER" id="PTHR36923:SF3">
    <property type="entry name" value="FERREDOXIN"/>
    <property type="match status" value="1"/>
</dbReference>